<dbReference type="OrthoDB" id="685289at2759"/>
<feature type="domain" description="DUF659" evidence="2">
    <location>
        <begin position="102"/>
        <end position="245"/>
    </location>
</feature>
<reference evidence="4" key="1">
    <citation type="journal article" date="2019" name="Nat. Commun.">
        <title>The genome of broomcorn millet.</title>
        <authorList>
            <person name="Zou C."/>
            <person name="Miki D."/>
            <person name="Li D."/>
            <person name="Tang Q."/>
            <person name="Xiao L."/>
            <person name="Rajput S."/>
            <person name="Deng P."/>
            <person name="Jia W."/>
            <person name="Huang R."/>
            <person name="Zhang M."/>
            <person name="Sun Y."/>
            <person name="Hu J."/>
            <person name="Fu X."/>
            <person name="Schnable P.S."/>
            <person name="Li F."/>
            <person name="Zhang H."/>
            <person name="Feng B."/>
            <person name="Zhu X."/>
            <person name="Liu R."/>
            <person name="Schnable J.C."/>
            <person name="Zhu J.-K."/>
            <person name="Zhang H."/>
        </authorList>
    </citation>
    <scope>NUCLEOTIDE SEQUENCE [LARGE SCALE GENOMIC DNA]</scope>
</reference>
<dbReference type="PANTHER" id="PTHR32166">
    <property type="entry name" value="OSJNBA0013A04.12 PROTEIN"/>
    <property type="match status" value="1"/>
</dbReference>
<dbReference type="InterPro" id="IPR007021">
    <property type="entry name" value="DUF659"/>
</dbReference>
<dbReference type="PANTHER" id="PTHR32166:SF74">
    <property type="entry name" value="OS05G0256350 PROTEIN"/>
    <property type="match status" value="1"/>
</dbReference>
<dbReference type="InterPro" id="IPR012337">
    <property type="entry name" value="RNaseH-like_sf"/>
</dbReference>
<dbReference type="Proteomes" id="UP000275267">
    <property type="component" value="Unassembled WGS sequence"/>
</dbReference>
<name>A0A3L6SE81_PANMI</name>
<evidence type="ECO:0000256" key="1">
    <source>
        <dbReference type="SAM" id="MobiDB-lite"/>
    </source>
</evidence>
<protein>
    <recommendedName>
        <fullName evidence="2">DUF659 domain-containing protein</fullName>
    </recommendedName>
</protein>
<proteinExistence type="predicted"/>
<keyword evidence="4" id="KW-1185">Reference proteome</keyword>
<organism evidence="3 4">
    <name type="scientific">Panicum miliaceum</name>
    <name type="common">Proso millet</name>
    <name type="synonym">Broomcorn millet</name>
    <dbReference type="NCBI Taxonomy" id="4540"/>
    <lineage>
        <taxon>Eukaryota</taxon>
        <taxon>Viridiplantae</taxon>
        <taxon>Streptophyta</taxon>
        <taxon>Embryophyta</taxon>
        <taxon>Tracheophyta</taxon>
        <taxon>Spermatophyta</taxon>
        <taxon>Magnoliopsida</taxon>
        <taxon>Liliopsida</taxon>
        <taxon>Poales</taxon>
        <taxon>Poaceae</taxon>
        <taxon>PACMAD clade</taxon>
        <taxon>Panicoideae</taxon>
        <taxon>Panicodae</taxon>
        <taxon>Paniceae</taxon>
        <taxon>Panicinae</taxon>
        <taxon>Panicum</taxon>
        <taxon>Panicum sect. Panicum</taxon>
    </lineage>
</organism>
<evidence type="ECO:0000313" key="3">
    <source>
        <dbReference type="EMBL" id="RLN19311.1"/>
    </source>
</evidence>
<dbReference type="AlphaFoldDB" id="A0A3L6SE81"/>
<dbReference type="SUPFAM" id="SSF53098">
    <property type="entry name" value="Ribonuclease H-like"/>
    <property type="match status" value="1"/>
</dbReference>
<dbReference type="Pfam" id="PF04937">
    <property type="entry name" value="DUF659"/>
    <property type="match status" value="1"/>
</dbReference>
<sequence length="451" mass="51423">MGDDDHDIYGNTSQDNDLKSKNQDSAGQTDMLSVPTKEQAMKKGENIQAIHTAEQMEKKRRATECLAAWFNEAGIPFNTACLGSFDLMLEAIAQCGLGLHGPSLHELDGLLLNQQVLAINRSIEALKKSWALEECSILVDLNMGYDGRRLLNLAVHCSQGVSFLRSIELPSGKYDEAFTCQLVDSCIEEVGEKNVVQIITNTNSEMVVAKRPNLFWTHCAVSCIGMMLEDIGHIPLIKRTIAKASFGPVVGILRRMANGRSYMGFIYGELENAKREIAFRFENKEEHYLPIWSHIDFRINYYLKKPLHLLGYYLNPLFYYRNINEIEKTEIFRDAFVECTHRMYQDQSMQEKIVNQLMLYRTASESFCAAHAIHAQMTIEPVIWWESHGAAAKELSTMALRILRLTCGSVAYEPSWIAKIHREKPPWVQHKKFKDSMFVTVNKRIQGKAQM</sequence>
<evidence type="ECO:0000313" key="4">
    <source>
        <dbReference type="Proteomes" id="UP000275267"/>
    </source>
</evidence>
<dbReference type="EMBL" id="PQIB02000005">
    <property type="protein sequence ID" value="RLN19311.1"/>
    <property type="molecule type" value="Genomic_DNA"/>
</dbReference>
<gene>
    <name evidence="3" type="ORF">C2845_PM02G17820</name>
</gene>
<dbReference type="STRING" id="4540.A0A3L6SE81"/>
<accession>A0A3L6SE81</accession>
<evidence type="ECO:0000259" key="2">
    <source>
        <dbReference type="Pfam" id="PF04937"/>
    </source>
</evidence>
<comment type="caution">
    <text evidence="3">The sequence shown here is derived from an EMBL/GenBank/DDBJ whole genome shotgun (WGS) entry which is preliminary data.</text>
</comment>
<feature type="region of interest" description="Disordered" evidence="1">
    <location>
        <begin position="1"/>
        <end position="32"/>
    </location>
</feature>